<protein>
    <submittedName>
        <fullName evidence="2">Uncharacterized protein</fullName>
    </submittedName>
</protein>
<evidence type="ECO:0000256" key="1">
    <source>
        <dbReference type="SAM" id="Phobius"/>
    </source>
</evidence>
<reference evidence="2" key="2">
    <citation type="journal article" date="2021" name="Microbiol. Resour. Announc.">
        <title>Complete Genome Sequence of Polycladomyces abyssicola JIR-001T, Isolated from Hemipelagic Sediment in Deep Seawater.</title>
        <authorList>
            <person name="Tsubouchi T."/>
            <person name="Kaneko Y."/>
        </authorList>
    </citation>
    <scope>NUCLEOTIDE SEQUENCE</scope>
    <source>
        <strain evidence="2">JIR-001</strain>
    </source>
</reference>
<reference evidence="2" key="1">
    <citation type="journal article" date="2013" name="Int. J. Syst. Evol. Microbiol.">
        <title>Polycladomyces abyssicola gen. nov., sp. nov., a thermophilic filamentous bacterium isolated from hemipelagic sediment.</title>
        <authorList>
            <person name="Tsubouchi T."/>
            <person name="Shimane Y."/>
            <person name="Mori K."/>
            <person name="Usui K."/>
            <person name="Hiraki T."/>
            <person name="Tame A."/>
            <person name="Uematsu K."/>
            <person name="Maruyama T."/>
            <person name="Hatada Y."/>
        </authorList>
    </citation>
    <scope>NUCLEOTIDE SEQUENCE</scope>
    <source>
        <strain evidence="2">JIR-001</strain>
    </source>
</reference>
<accession>A0A8D5UEI4</accession>
<gene>
    <name evidence="2" type="ORF">JIR001_08040</name>
</gene>
<keyword evidence="1" id="KW-0812">Transmembrane</keyword>
<organism evidence="2 3">
    <name type="scientific">Polycladomyces abyssicola</name>
    <dbReference type="NCBI Taxonomy" id="1125966"/>
    <lineage>
        <taxon>Bacteria</taxon>
        <taxon>Bacillati</taxon>
        <taxon>Bacillota</taxon>
        <taxon>Bacilli</taxon>
        <taxon>Bacillales</taxon>
        <taxon>Thermoactinomycetaceae</taxon>
        <taxon>Polycladomyces</taxon>
    </lineage>
</organism>
<dbReference type="KEGG" id="pabs:JIR001_08040"/>
<keyword evidence="3" id="KW-1185">Reference proteome</keyword>
<dbReference type="Proteomes" id="UP000677436">
    <property type="component" value="Chromosome"/>
</dbReference>
<sequence>MATNGPALYSLRLVGITQAGVYRVLLLSVLLCTTGILVFQRDPKTTDNCSGNGFGEYRG</sequence>
<feature type="transmembrane region" description="Helical" evidence="1">
    <location>
        <begin position="20"/>
        <end position="39"/>
    </location>
</feature>
<dbReference type="AlphaFoldDB" id="A0A8D5UEI4"/>
<evidence type="ECO:0000313" key="3">
    <source>
        <dbReference type="Proteomes" id="UP000677436"/>
    </source>
</evidence>
<keyword evidence="1" id="KW-1133">Transmembrane helix</keyword>
<dbReference type="EMBL" id="AP024601">
    <property type="protein sequence ID" value="BCU81021.1"/>
    <property type="molecule type" value="Genomic_DNA"/>
</dbReference>
<keyword evidence="1" id="KW-0472">Membrane</keyword>
<proteinExistence type="predicted"/>
<name>A0A8D5UEI4_9BACL</name>
<evidence type="ECO:0000313" key="2">
    <source>
        <dbReference type="EMBL" id="BCU81021.1"/>
    </source>
</evidence>